<feature type="binding site" evidence="7">
    <location>
        <position position="90"/>
    </location>
    <ligand>
        <name>Mg(2+)</name>
        <dbReference type="ChEBI" id="CHEBI:18420"/>
        <label>2</label>
    </ligand>
</feature>
<dbReference type="GO" id="GO:0046854">
    <property type="term" value="P:phosphatidylinositol phosphate biosynthetic process"/>
    <property type="evidence" value="ECO:0007669"/>
    <property type="project" value="InterPro"/>
</dbReference>
<dbReference type="EMBL" id="QFVR01000001">
    <property type="protein sequence ID" value="PWI26781.1"/>
    <property type="molecule type" value="Genomic_DNA"/>
</dbReference>
<evidence type="ECO:0000256" key="1">
    <source>
        <dbReference type="ARBA" id="ARBA00001033"/>
    </source>
</evidence>
<keyword evidence="4 7" id="KW-0479">Metal-binding</keyword>
<evidence type="ECO:0000256" key="3">
    <source>
        <dbReference type="ARBA" id="ARBA00013106"/>
    </source>
</evidence>
<evidence type="ECO:0000313" key="9">
    <source>
        <dbReference type="Proteomes" id="UP000245938"/>
    </source>
</evidence>
<dbReference type="PANTHER" id="PTHR20854:SF4">
    <property type="entry name" value="INOSITOL-1-MONOPHOSPHATASE-RELATED"/>
    <property type="match status" value="1"/>
</dbReference>
<dbReference type="CDD" id="cd01637">
    <property type="entry name" value="IMPase_like"/>
    <property type="match status" value="1"/>
</dbReference>
<sequence length="265" mass="30055">MDIISLHNYTRDIIQQAASKIRASFQQTMQIETKADVNDLVTNIDKETEQFIIEKIRQFDSSHRIFGEEGMSAETFENLDGIVWIVDPIDGTMNFIRQQRNFTISIGIYENGIGKLGYIYDVVRDELYYAIEGQGAYVNDERLSPLENLPLDEAIIGINASWVVENKRINYKKTGQLVRKVRGTRSYGSATIEAMLVATGRLDAYMSMRLSPWDIAASAIIAKEVGACFTTLKGQPINLLTQDTFIIANKSIQQEILDDYIELYD</sequence>
<accession>A0A2U3AQF8</accession>
<dbReference type="RefSeq" id="WP_109304404.1">
    <property type="nucleotide sequence ID" value="NZ_BJUF01000001.1"/>
</dbReference>
<name>A0A2U3AQF8_9BACL</name>
<dbReference type="InterPro" id="IPR020583">
    <property type="entry name" value="Inositol_monoP_metal-BS"/>
</dbReference>
<gene>
    <name evidence="8" type="ORF">DEX24_00335</name>
</gene>
<proteinExistence type="predicted"/>
<dbReference type="Gene3D" id="3.40.190.80">
    <property type="match status" value="1"/>
</dbReference>
<evidence type="ECO:0000256" key="5">
    <source>
        <dbReference type="ARBA" id="ARBA00022801"/>
    </source>
</evidence>
<comment type="cofactor">
    <cofactor evidence="2 7">
        <name>Mg(2+)</name>
        <dbReference type="ChEBI" id="CHEBI:18420"/>
    </cofactor>
</comment>
<dbReference type="PRINTS" id="PR00377">
    <property type="entry name" value="IMPHPHTASES"/>
</dbReference>
<feature type="binding site" evidence="7">
    <location>
        <position position="89"/>
    </location>
    <ligand>
        <name>Mg(2+)</name>
        <dbReference type="ChEBI" id="CHEBI:18420"/>
        <label>1</label>
        <note>catalytic</note>
    </ligand>
</feature>
<dbReference type="Gene3D" id="3.30.540.10">
    <property type="entry name" value="Fructose-1,6-Bisphosphatase, subunit A, domain 1"/>
    <property type="match status" value="1"/>
</dbReference>
<keyword evidence="6 7" id="KW-0460">Magnesium</keyword>
<dbReference type="GO" id="GO:0008934">
    <property type="term" value="F:inositol monophosphate 1-phosphatase activity"/>
    <property type="evidence" value="ECO:0007669"/>
    <property type="project" value="TreeGrafter"/>
</dbReference>
<dbReference type="PROSITE" id="PS00629">
    <property type="entry name" value="IMP_1"/>
    <property type="match status" value="1"/>
</dbReference>
<feature type="binding site" evidence="7">
    <location>
        <position position="87"/>
    </location>
    <ligand>
        <name>Mg(2+)</name>
        <dbReference type="ChEBI" id="CHEBI:18420"/>
        <label>1</label>
        <note>catalytic</note>
    </ligand>
</feature>
<dbReference type="AlphaFoldDB" id="A0A2U3AQF8"/>
<dbReference type="GO" id="GO:0046872">
    <property type="term" value="F:metal ion binding"/>
    <property type="evidence" value="ECO:0007669"/>
    <property type="project" value="UniProtKB-KW"/>
</dbReference>
<dbReference type="Proteomes" id="UP000245938">
    <property type="component" value="Unassembled WGS sequence"/>
</dbReference>
<dbReference type="EC" id="3.1.3.25" evidence="3"/>
<feature type="binding site" evidence="7">
    <location>
        <position position="214"/>
    </location>
    <ligand>
        <name>Mg(2+)</name>
        <dbReference type="ChEBI" id="CHEBI:18420"/>
        <label>1</label>
        <note>catalytic</note>
    </ligand>
</feature>
<evidence type="ECO:0000256" key="6">
    <source>
        <dbReference type="ARBA" id="ARBA00022842"/>
    </source>
</evidence>
<evidence type="ECO:0000256" key="7">
    <source>
        <dbReference type="PIRSR" id="PIRSR600760-2"/>
    </source>
</evidence>
<organism evidence="8 9">
    <name type="scientific">Kurthia sibirica</name>
    <dbReference type="NCBI Taxonomy" id="202750"/>
    <lineage>
        <taxon>Bacteria</taxon>
        <taxon>Bacillati</taxon>
        <taxon>Bacillota</taxon>
        <taxon>Bacilli</taxon>
        <taxon>Bacillales</taxon>
        <taxon>Caryophanaceae</taxon>
        <taxon>Kurthia</taxon>
    </lineage>
</organism>
<reference evidence="8 9" key="1">
    <citation type="submission" date="2018-05" db="EMBL/GenBank/DDBJ databases">
        <title>Kurthia sibirica genome sequence.</title>
        <authorList>
            <person name="Maclea K.S."/>
            <person name="Goen A.E."/>
        </authorList>
    </citation>
    <scope>NUCLEOTIDE SEQUENCE [LARGE SCALE GENOMIC DNA]</scope>
    <source>
        <strain evidence="8 9">ATCC 49154</strain>
    </source>
</reference>
<dbReference type="GO" id="GO:0006020">
    <property type="term" value="P:inositol metabolic process"/>
    <property type="evidence" value="ECO:0007669"/>
    <property type="project" value="TreeGrafter"/>
</dbReference>
<evidence type="ECO:0000313" key="8">
    <source>
        <dbReference type="EMBL" id="PWI26781.1"/>
    </source>
</evidence>
<dbReference type="Pfam" id="PF00459">
    <property type="entry name" value="Inositol_P"/>
    <property type="match status" value="1"/>
</dbReference>
<keyword evidence="9" id="KW-1185">Reference proteome</keyword>
<dbReference type="PANTHER" id="PTHR20854">
    <property type="entry name" value="INOSITOL MONOPHOSPHATASE"/>
    <property type="match status" value="1"/>
</dbReference>
<dbReference type="GO" id="GO:0007165">
    <property type="term" value="P:signal transduction"/>
    <property type="evidence" value="ECO:0007669"/>
    <property type="project" value="TreeGrafter"/>
</dbReference>
<comment type="caution">
    <text evidence="8">The sequence shown here is derived from an EMBL/GenBank/DDBJ whole genome shotgun (WGS) entry which is preliminary data.</text>
</comment>
<keyword evidence="5" id="KW-0378">Hydrolase</keyword>
<dbReference type="FunFam" id="3.30.540.10:FF:000003">
    <property type="entry name" value="Inositol-1-monophosphatase"/>
    <property type="match status" value="1"/>
</dbReference>
<evidence type="ECO:0000256" key="2">
    <source>
        <dbReference type="ARBA" id="ARBA00001946"/>
    </source>
</evidence>
<dbReference type="PROSITE" id="PS00630">
    <property type="entry name" value="IMP_2"/>
    <property type="match status" value="1"/>
</dbReference>
<comment type="catalytic activity">
    <reaction evidence="1">
        <text>a myo-inositol phosphate + H2O = myo-inositol + phosphate</text>
        <dbReference type="Rhea" id="RHEA:24056"/>
        <dbReference type="ChEBI" id="CHEBI:15377"/>
        <dbReference type="ChEBI" id="CHEBI:17268"/>
        <dbReference type="ChEBI" id="CHEBI:43474"/>
        <dbReference type="ChEBI" id="CHEBI:84139"/>
        <dbReference type="EC" id="3.1.3.25"/>
    </reaction>
</comment>
<dbReference type="InterPro" id="IPR020550">
    <property type="entry name" value="Inositol_monophosphatase_CS"/>
</dbReference>
<dbReference type="OrthoDB" id="9772456at2"/>
<protein>
    <recommendedName>
        <fullName evidence="3">inositol-phosphate phosphatase</fullName>
        <ecNumber evidence="3">3.1.3.25</ecNumber>
    </recommendedName>
</protein>
<dbReference type="InterPro" id="IPR000760">
    <property type="entry name" value="Inositol_monophosphatase-like"/>
</dbReference>
<evidence type="ECO:0000256" key="4">
    <source>
        <dbReference type="ARBA" id="ARBA00022723"/>
    </source>
</evidence>
<feature type="binding site" evidence="7">
    <location>
        <position position="68"/>
    </location>
    <ligand>
        <name>Mg(2+)</name>
        <dbReference type="ChEBI" id="CHEBI:18420"/>
        <label>1</label>
        <note>catalytic</note>
    </ligand>
</feature>
<dbReference type="SUPFAM" id="SSF56655">
    <property type="entry name" value="Carbohydrate phosphatase"/>
    <property type="match status" value="1"/>
</dbReference>